<comment type="similarity">
    <text evidence="1">Belongs to the type III secretion exporter family.</text>
</comment>
<dbReference type="GO" id="GO:0005886">
    <property type="term" value="C:plasma membrane"/>
    <property type="evidence" value="ECO:0007669"/>
    <property type="project" value="TreeGrafter"/>
</dbReference>
<protein>
    <recommendedName>
        <fullName evidence="2">Flagellar biosynthetic protein FlhB</fullName>
    </recommendedName>
</protein>
<keyword evidence="3" id="KW-0653">Protein transport</keyword>
<dbReference type="GO" id="GO:0009306">
    <property type="term" value="P:protein secretion"/>
    <property type="evidence" value="ECO:0007669"/>
    <property type="project" value="InterPro"/>
</dbReference>
<name>A0A9X3IQ37_9GAMM</name>
<sequence length="102" mass="11014">MATQDKKPGIPESLLNSTAAVALGYQPDKHDAPHLIAHGEDALAQAIISLALAHNIPIYENAELTRWLGQLQQDEEIPEALYRVIAEILAVGLSLRTQTPPG</sequence>
<comment type="function">
    <text evidence="4">Required for formation of the rod structure in the basal body of the flagellar apparatus. Together with FliI and FliH, may constitute the export apparatus of flagellin.</text>
</comment>
<gene>
    <name evidence="5" type="ORF">OUO13_00970</name>
</gene>
<accession>A0A9X3IQ37</accession>
<evidence type="ECO:0000256" key="4">
    <source>
        <dbReference type="ARBA" id="ARBA00025078"/>
    </source>
</evidence>
<evidence type="ECO:0000256" key="3">
    <source>
        <dbReference type="ARBA" id="ARBA00023225"/>
    </source>
</evidence>
<evidence type="ECO:0000313" key="5">
    <source>
        <dbReference type="EMBL" id="MCY0963757.1"/>
    </source>
</evidence>
<dbReference type="RefSeq" id="WP_283171976.1">
    <property type="nucleotide sequence ID" value="NZ_JAPNOA010000005.1"/>
</dbReference>
<proteinExistence type="inferred from homology"/>
<evidence type="ECO:0000256" key="2">
    <source>
        <dbReference type="ARBA" id="ARBA00021622"/>
    </source>
</evidence>
<dbReference type="EMBL" id="JAPNOA010000005">
    <property type="protein sequence ID" value="MCY0963757.1"/>
    <property type="molecule type" value="Genomic_DNA"/>
</dbReference>
<reference evidence="5" key="1">
    <citation type="submission" date="2022-11" db="EMBL/GenBank/DDBJ databases">
        <title>Parathalassolutuus dongxingensis gen. nov., sp. nov., a novel member of family Oceanospirillaceae isolated from a coastal shrimp pond in Guangxi, China.</title>
        <authorList>
            <person name="Chen H."/>
        </authorList>
    </citation>
    <scope>NUCLEOTIDE SEQUENCE</scope>
    <source>
        <strain evidence="5">G-43</strain>
    </source>
</reference>
<dbReference type="InterPro" id="IPR006135">
    <property type="entry name" value="T3SS_substrate_exporter"/>
</dbReference>
<dbReference type="Proteomes" id="UP001150830">
    <property type="component" value="Unassembled WGS sequence"/>
</dbReference>
<comment type="caution">
    <text evidence="5">The sequence shown here is derived from an EMBL/GenBank/DDBJ whole genome shotgun (WGS) entry which is preliminary data.</text>
</comment>
<dbReference type="PANTHER" id="PTHR30531:SF12">
    <property type="entry name" value="FLAGELLAR BIOSYNTHETIC PROTEIN FLHB"/>
    <property type="match status" value="1"/>
</dbReference>
<keyword evidence="3" id="KW-0813">Transport</keyword>
<evidence type="ECO:0000256" key="1">
    <source>
        <dbReference type="ARBA" id="ARBA00010690"/>
    </source>
</evidence>
<organism evidence="5 6">
    <name type="scientific">Parathalassolituus penaei</name>
    <dbReference type="NCBI Taxonomy" id="2997323"/>
    <lineage>
        <taxon>Bacteria</taxon>
        <taxon>Pseudomonadati</taxon>
        <taxon>Pseudomonadota</taxon>
        <taxon>Gammaproteobacteria</taxon>
        <taxon>Oceanospirillales</taxon>
        <taxon>Oceanospirillaceae</taxon>
        <taxon>Parathalassolituus</taxon>
    </lineage>
</organism>
<dbReference type="PANTHER" id="PTHR30531">
    <property type="entry name" value="FLAGELLAR BIOSYNTHETIC PROTEIN FLHB"/>
    <property type="match status" value="1"/>
</dbReference>
<evidence type="ECO:0000313" key="6">
    <source>
        <dbReference type="Proteomes" id="UP001150830"/>
    </source>
</evidence>
<dbReference type="SUPFAM" id="SSF160544">
    <property type="entry name" value="EscU C-terminal domain-like"/>
    <property type="match status" value="1"/>
</dbReference>
<dbReference type="InterPro" id="IPR029025">
    <property type="entry name" value="T3SS_substrate_exporter_C"/>
</dbReference>
<dbReference type="AlphaFoldDB" id="A0A9X3IQ37"/>
<keyword evidence="6" id="KW-1185">Reference proteome</keyword>
<keyword evidence="3" id="KW-1006">Bacterial flagellum protein export</keyword>
<dbReference type="Pfam" id="PF01312">
    <property type="entry name" value="Bac_export_2"/>
    <property type="match status" value="1"/>
</dbReference>
<dbReference type="Gene3D" id="3.40.1690.10">
    <property type="entry name" value="secretion proteins EscU"/>
    <property type="match status" value="1"/>
</dbReference>